<dbReference type="Pfam" id="PF00069">
    <property type="entry name" value="Pkinase"/>
    <property type="match status" value="1"/>
</dbReference>
<keyword evidence="3 11" id="KW-0418">Kinase</keyword>
<evidence type="ECO:0000313" key="11">
    <source>
        <dbReference type="EMBL" id="KAJ7310593.1"/>
    </source>
</evidence>
<name>A0AAD6Z7R3_9AGAR</name>
<comment type="catalytic activity">
    <reaction evidence="7">
        <text>L-seryl-[protein] + ATP = O-phospho-L-seryl-[protein] + ADP + H(+)</text>
        <dbReference type="Rhea" id="RHEA:17989"/>
        <dbReference type="Rhea" id="RHEA-COMP:9863"/>
        <dbReference type="Rhea" id="RHEA-COMP:11604"/>
        <dbReference type="ChEBI" id="CHEBI:15378"/>
        <dbReference type="ChEBI" id="CHEBI:29999"/>
        <dbReference type="ChEBI" id="CHEBI:30616"/>
        <dbReference type="ChEBI" id="CHEBI:83421"/>
        <dbReference type="ChEBI" id="CHEBI:456216"/>
        <dbReference type="EC" id="2.7.12.2"/>
    </reaction>
</comment>
<comment type="catalytic activity">
    <reaction evidence="8">
        <text>L-threonyl-[protein] + ATP = O-phospho-L-threonyl-[protein] + ADP + H(+)</text>
        <dbReference type="Rhea" id="RHEA:46608"/>
        <dbReference type="Rhea" id="RHEA-COMP:11060"/>
        <dbReference type="Rhea" id="RHEA-COMP:11605"/>
        <dbReference type="ChEBI" id="CHEBI:15378"/>
        <dbReference type="ChEBI" id="CHEBI:30013"/>
        <dbReference type="ChEBI" id="CHEBI:30616"/>
        <dbReference type="ChEBI" id="CHEBI:61977"/>
        <dbReference type="ChEBI" id="CHEBI:456216"/>
        <dbReference type="EC" id="2.7.12.2"/>
    </reaction>
</comment>
<feature type="non-terminal residue" evidence="11">
    <location>
        <position position="1"/>
    </location>
</feature>
<feature type="domain" description="Protein kinase" evidence="10">
    <location>
        <begin position="1"/>
        <end position="97"/>
    </location>
</feature>
<keyword evidence="12" id="KW-1185">Reference proteome</keyword>
<comment type="catalytic activity">
    <reaction evidence="9">
        <text>L-tyrosyl-[protein] + ATP = O-phospho-L-tyrosyl-[protein] + ADP + H(+)</text>
        <dbReference type="Rhea" id="RHEA:10596"/>
        <dbReference type="Rhea" id="RHEA-COMP:10136"/>
        <dbReference type="Rhea" id="RHEA-COMP:20101"/>
        <dbReference type="ChEBI" id="CHEBI:15378"/>
        <dbReference type="ChEBI" id="CHEBI:30616"/>
        <dbReference type="ChEBI" id="CHEBI:46858"/>
        <dbReference type="ChEBI" id="CHEBI:61978"/>
        <dbReference type="ChEBI" id="CHEBI:456216"/>
        <dbReference type="EC" id="2.7.12.2"/>
    </reaction>
</comment>
<dbReference type="Gene3D" id="1.10.510.10">
    <property type="entry name" value="Transferase(Phosphotransferase) domain 1"/>
    <property type="match status" value="1"/>
</dbReference>
<protein>
    <recommendedName>
        <fullName evidence="6">mitogen-activated protein kinase kinase</fullName>
        <ecNumber evidence="6">2.7.12.2</ecNumber>
    </recommendedName>
</protein>
<dbReference type="PROSITE" id="PS50011">
    <property type="entry name" value="PROTEIN_KINASE_DOM"/>
    <property type="match status" value="1"/>
</dbReference>
<evidence type="ECO:0000256" key="5">
    <source>
        <dbReference type="ARBA" id="ARBA00038035"/>
    </source>
</evidence>
<evidence type="ECO:0000256" key="8">
    <source>
        <dbReference type="ARBA" id="ARBA00049299"/>
    </source>
</evidence>
<dbReference type="SUPFAM" id="SSF56112">
    <property type="entry name" value="Protein kinase-like (PK-like)"/>
    <property type="match status" value="1"/>
</dbReference>
<dbReference type="Proteomes" id="UP001218218">
    <property type="component" value="Unassembled WGS sequence"/>
</dbReference>
<comment type="caution">
    <text evidence="11">The sequence shown here is derived from an EMBL/GenBank/DDBJ whole genome shotgun (WGS) entry which is preliminary data.</text>
</comment>
<evidence type="ECO:0000256" key="2">
    <source>
        <dbReference type="ARBA" id="ARBA00022741"/>
    </source>
</evidence>
<dbReference type="PANTHER" id="PTHR48013:SF9">
    <property type="entry name" value="DUAL SPECIFICITY MITOGEN-ACTIVATED PROTEIN KINASE KINASE 5"/>
    <property type="match status" value="1"/>
</dbReference>
<evidence type="ECO:0000256" key="1">
    <source>
        <dbReference type="ARBA" id="ARBA00022679"/>
    </source>
</evidence>
<sequence>LCGLKTLHETHHTVHRDLKPKNILISPSGHLCLADFGLSVTQRPVDSLLVGKAGTVPYLAPELFASQTRGLFNGTALDIWAFGMLVFEMFHGAEEVR</sequence>
<gene>
    <name evidence="11" type="ORF">DFH08DRAFT_669528</name>
</gene>
<feature type="non-terminal residue" evidence="11">
    <location>
        <position position="97"/>
    </location>
</feature>
<keyword evidence="2" id="KW-0547">Nucleotide-binding</keyword>
<proteinExistence type="inferred from homology"/>
<evidence type="ECO:0000256" key="9">
    <source>
        <dbReference type="ARBA" id="ARBA00051693"/>
    </source>
</evidence>
<dbReference type="AlphaFoldDB" id="A0AAD6Z7R3"/>
<dbReference type="PANTHER" id="PTHR48013">
    <property type="entry name" value="DUAL SPECIFICITY MITOGEN-ACTIVATED PROTEIN KINASE KINASE 5-RELATED"/>
    <property type="match status" value="1"/>
</dbReference>
<evidence type="ECO:0000256" key="7">
    <source>
        <dbReference type="ARBA" id="ARBA00049014"/>
    </source>
</evidence>
<evidence type="ECO:0000259" key="10">
    <source>
        <dbReference type="PROSITE" id="PS50011"/>
    </source>
</evidence>
<dbReference type="InterPro" id="IPR000719">
    <property type="entry name" value="Prot_kinase_dom"/>
</dbReference>
<organism evidence="11 12">
    <name type="scientific">Mycena albidolilacea</name>
    <dbReference type="NCBI Taxonomy" id="1033008"/>
    <lineage>
        <taxon>Eukaryota</taxon>
        <taxon>Fungi</taxon>
        <taxon>Dikarya</taxon>
        <taxon>Basidiomycota</taxon>
        <taxon>Agaricomycotina</taxon>
        <taxon>Agaricomycetes</taxon>
        <taxon>Agaricomycetidae</taxon>
        <taxon>Agaricales</taxon>
        <taxon>Marasmiineae</taxon>
        <taxon>Mycenaceae</taxon>
        <taxon>Mycena</taxon>
    </lineage>
</organism>
<dbReference type="GO" id="GO:0005524">
    <property type="term" value="F:ATP binding"/>
    <property type="evidence" value="ECO:0007669"/>
    <property type="project" value="UniProtKB-KW"/>
</dbReference>
<accession>A0AAD6Z7R3</accession>
<keyword evidence="4" id="KW-0067">ATP-binding</keyword>
<reference evidence="11" key="1">
    <citation type="submission" date="2023-03" db="EMBL/GenBank/DDBJ databases">
        <title>Massive genome expansion in bonnet fungi (Mycena s.s.) driven by repeated elements and novel gene families across ecological guilds.</title>
        <authorList>
            <consortium name="Lawrence Berkeley National Laboratory"/>
            <person name="Harder C.B."/>
            <person name="Miyauchi S."/>
            <person name="Viragh M."/>
            <person name="Kuo A."/>
            <person name="Thoen E."/>
            <person name="Andreopoulos B."/>
            <person name="Lu D."/>
            <person name="Skrede I."/>
            <person name="Drula E."/>
            <person name="Henrissat B."/>
            <person name="Morin E."/>
            <person name="Kohler A."/>
            <person name="Barry K."/>
            <person name="LaButti K."/>
            <person name="Morin E."/>
            <person name="Salamov A."/>
            <person name="Lipzen A."/>
            <person name="Mereny Z."/>
            <person name="Hegedus B."/>
            <person name="Baldrian P."/>
            <person name="Stursova M."/>
            <person name="Weitz H."/>
            <person name="Taylor A."/>
            <person name="Grigoriev I.V."/>
            <person name="Nagy L.G."/>
            <person name="Martin F."/>
            <person name="Kauserud H."/>
        </authorList>
    </citation>
    <scope>NUCLEOTIDE SEQUENCE</scope>
    <source>
        <strain evidence="11">CBHHK002</strain>
    </source>
</reference>
<evidence type="ECO:0000256" key="3">
    <source>
        <dbReference type="ARBA" id="ARBA00022777"/>
    </source>
</evidence>
<dbReference type="EMBL" id="JARIHO010000078">
    <property type="protein sequence ID" value="KAJ7310593.1"/>
    <property type="molecule type" value="Genomic_DNA"/>
</dbReference>
<evidence type="ECO:0000313" key="12">
    <source>
        <dbReference type="Proteomes" id="UP001218218"/>
    </source>
</evidence>
<dbReference type="EC" id="2.7.12.2" evidence="6"/>
<comment type="similarity">
    <text evidence="5">Belongs to the protein kinase superfamily. STE Ser/Thr protein kinase family. MAP kinase kinase subfamily.</text>
</comment>
<evidence type="ECO:0000256" key="6">
    <source>
        <dbReference type="ARBA" id="ARBA00038999"/>
    </source>
</evidence>
<keyword evidence="1" id="KW-0808">Transferase</keyword>
<dbReference type="InterPro" id="IPR011009">
    <property type="entry name" value="Kinase-like_dom_sf"/>
</dbReference>
<evidence type="ECO:0000256" key="4">
    <source>
        <dbReference type="ARBA" id="ARBA00022840"/>
    </source>
</evidence>
<dbReference type="GO" id="GO:0004708">
    <property type="term" value="F:MAP kinase kinase activity"/>
    <property type="evidence" value="ECO:0007669"/>
    <property type="project" value="UniProtKB-EC"/>
</dbReference>